<dbReference type="RefSeq" id="XP_007820140.1">
    <property type="nucleotide sequence ID" value="XM_007821949.1"/>
</dbReference>
<accession>E9EVA2</accession>
<dbReference type="SMART" id="SM00248">
    <property type="entry name" value="ANK"/>
    <property type="match status" value="2"/>
</dbReference>
<dbReference type="PROSITE" id="PS50297">
    <property type="entry name" value="ANK_REP_REGION"/>
    <property type="match status" value="2"/>
</dbReference>
<evidence type="ECO:0000313" key="5">
    <source>
        <dbReference type="EMBL" id="EFZ00174.1"/>
    </source>
</evidence>
<dbReference type="Gene3D" id="1.25.40.20">
    <property type="entry name" value="Ankyrin repeat-containing domain"/>
    <property type="match status" value="1"/>
</dbReference>
<dbReference type="KEGG" id="maj:MAA_03951"/>
<keyword evidence="1" id="KW-0677">Repeat</keyword>
<dbReference type="GeneID" id="19258237"/>
<dbReference type="InterPro" id="IPR036770">
    <property type="entry name" value="Ankyrin_rpt-contain_sf"/>
</dbReference>
<protein>
    <submittedName>
        <fullName evidence="5">Ankyrin repeat protein</fullName>
    </submittedName>
</protein>
<feature type="repeat" description="ANK" evidence="3">
    <location>
        <begin position="290"/>
        <end position="322"/>
    </location>
</feature>
<dbReference type="SUPFAM" id="SSF48403">
    <property type="entry name" value="Ankyrin repeat"/>
    <property type="match status" value="1"/>
</dbReference>
<reference evidence="5 6" key="2">
    <citation type="journal article" date="2014" name="Proc. Natl. Acad. Sci. U.S.A.">
        <title>Trajectory and genomic determinants of fungal-pathogen speciation and host adaptation.</title>
        <authorList>
            <person name="Hu X."/>
            <person name="Xiao G."/>
            <person name="Zheng P."/>
            <person name="Shang Y."/>
            <person name="Su Y."/>
            <person name="Zhang X."/>
            <person name="Liu X."/>
            <person name="Zhan S."/>
            <person name="St Leger R.J."/>
            <person name="Wang C."/>
        </authorList>
    </citation>
    <scope>GENOME REANNOTATION</scope>
    <source>
        <strain evidence="6">ARSEF 23 / ATCC MYA-3075</strain>
    </source>
</reference>
<sequence>MFMIFLNTVVPNTRGFIVEVCSGFNSIHQPQSHYTYCPEMWDFSTLQFFRYNPPDGVSYETASAEEIPCRNTAARRRKDSLLAAIALHWSDNSVTVLCPFCSKTHVHGISHFRYHGATGWRIQDDSGRYIYDGPSLTRCDSRVAHCEKKDSDVGTEYVIIFPFENDCRVAGLSFEIERIPDDDDTKLKERFRTVGLKTIPADVLEALESCYPNESSEPSELADRLQDVALEDGDYDIITPSERDGVEEVMTERASVYLASAACCGSVNEMRRYLEDSPNPTALLQFKDKDGLSLLALAVPNGHRKAVEYLLELGSDVNVTDAKGRTPLMEAALWGHPKIVELLLEAGADSSLKDRRGMTAGNLAEESQRNDQERHKRHSNYSEDSFVKKGHRRLIRALLKYTPAMSTSTGIQPDLADLTDAFFYKSLPAATISLVIPRQGIEILT</sequence>
<dbReference type="PROSITE" id="PS50088">
    <property type="entry name" value="ANK_REPEAT"/>
    <property type="match status" value="2"/>
</dbReference>
<evidence type="ECO:0000256" key="1">
    <source>
        <dbReference type="ARBA" id="ARBA00022737"/>
    </source>
</evidence>
<name>E9EVA2_METRA</name>
<gene>
    <name evidence="5" type="ORF">MAA_03951</name>
</gene>
<dbReference type="OrthoDB" id="194358at2759"/>
<evidence type="ECO:0000256" key="2">
    <source>
        <dbReference type="ARBA" id="ARBA00023043"/>
    </source>
</evidence>
<reference evidence="5 6" key="1">
    <citation type="journal article" date="2011" name="PLoS Genet.">
        <title>Genome sequencing and comparative transcriptomics of the model entomopathogenic fungi Metarhizium anisopliae and M. acridum.</title>
        <authorList>
            <person name="Gao Q."/>
            <person name="Jin K."/>
            <person name="Ying S.H."/>
            <person name="Zhang Y."/>
            <person name="Xiao G."/>
            <person name="Shang Y."/>
            <person name="Duan Z."/>
            <person name="Hu X."/>
            <person name="Xie X.Q."/>
            <person name="Zhou G."/>
            <person name="Peng G."/>
            <person name="Luo Z."/>
            <person name="Huang W."/>
            <person name="Wang B."/>
            <person name="Fang W."/>
            <person name="Wang S."/>
            <person name="Zhong Y."/>
            <person name="Ma L.J."/>
            <person name="St Leger R.J."/>
            <person name="Zhao G.P."/>
            <person name="Pei Y."/>
            <person name="Feng M.G."/>
            <person name="Xia Y."/>
            <person name="Wang C."/>
        </authorList>
    </citation>
    <scope>NUCLEOTIDE SEQUENCE [LARGE SCALE GENOMIC DNA]</scope>
    <source>
        <strain evidence="6">ARSEF 23 / ATCC MYA-3075</strain>
    </source>
</reference>
<evidence type="ECO:0000256" key="3">
    <source>
        <dbReference type="PROSITE-ProRule" id="PRU00023"/>
    </source>
</evidence>
<keyword evidence="6" id="KW-1185">Reference proteome</keyword>
<dbReference type="Pfam" id="PF12796">
    <property type="entry name" value="Ank_2"/>
    <property type="match status" value="1"/>
</dbReference>
<proteinExistence type="predicted"/>
<dbReference type="PANTHER" id="PTHR24171:SF9">
    <property type="entry name" value="ANKYRIN REPEAT DOMAIN-CONTAINING PROTEIN 39"/>
    <property type="match status" value="1"/>
</dbReference>
<feature type="region of interest" description="Disordered" evidence="4">
    <location>
        <begin position="360"/>
        <end position="383"/>
    </location>
</feature>
<evidence type="ECO:0000256" key="4">
    <source>
        <dbReference type="SAM" id="MobiDB-lite"/>
    </source>
</evidence>
<dbReference type="HOGENOM" id="CLU_647386_0_0_1"/>
<keyword evidence="2 3" id="KW-0040">ANK repeat</keyword>
<dbReference type="EMBL" id="ADNJ02000005">
    <property type="protein sequence ID" value="EFZ00174.1"/>
    <property type="molecule type" value="Genomic_DNA"/>
</dbReference>
<dbReference type="PANTHER" id="PTHR24171">
    <property type="entry name" value="ANKYRIN REPEAT DOMAIN-CONTAINING PROTEIN 39-RELATED"/>
    <property type="match status" value="1"/>
</dbReference>
<feature type="repeat" description="ANK" evidence="3">
    <location>
        <begin position="323"/>
        <end position="355"/>
    </location>
</feature>
<comment type="caution">
    <text evidence="5">The sequence shown here is derived from an EMBL/GenBank/DDBJ whole genome shotgun (WGS) entry which is preliminary data.</text>
</comment>
<dbReference type="Proteomes" id="UP000002498">
    <property type="component" value="Unassembled WGS sequence"/>
</dbReference>
<organism evidence="5 6">
    <name type="scientific">Metarhizium robertsii (strain ARSEF 23 / ATCC MYA-3075)</name>
    <name type="common">Metarhizium anisopliae (strain ARSEF 23)</name>
    <dbReference type="NCBI Taxonomy" id="655844"/>
    <lineage>
        <taxon>Eukaryota</taxon>
        <taxon>Fungi</taxon>
        <taxon>Dikarya</taxon>
        <taxon>Ascomycota</taxon>
        <taxon>Pezizomycotina</taxon>
        <taxon>Sordariomycetes</taxon>
        <taxon>Hypocreomycetidae</taxon>
        <taxon>Hypocreales</taxon>
        <taxon>Clavicipitaceae</taxon>
        <taxon>Metarhizium</taxon>
    </lineage>
</organism>
<dbReference type="InterPro" id="IPR002110">
    <property type="entry name" value="Ankyrin_rpt"/>
</dbReference>
<evidence type="ECO:0000313" key="6">
    <source>
        <dbReference type="Proteomes" id="UP000002498"/>
    </source>
</evidence>
<dbReference type="AlphaFoldDB" id="E9EVA2"/>